<feature type="region of interest" description="Disordered" evidence="2">
    <location>
        <begin position="223"/>
        <end position="245"/>
    </location>
</feature>
<organism evidence="4">
    <name type="scientific">Eucalyptus grandis</name>
    <name type="common">Flooded gum</name>
    <dbReference type="NCBI Taxonomy" id="71139"/>
    <lineage>
        <taxon>Eukaryota</taxon>
        <taxon>Viridiplantae</taxon>
        <taxon>Streptophyta</taxon>
        <taxon>Embryophyta</taxon>
        <taxon>Tracheophyta</taxon>
        <taxon>Spermatophyta</taxon>
        <taxon>Magnoliopsida</taxon>
        <taxon>eudicotyledons</taxon>
        <taxon>Gunneridae</taxon>
        <taxon>Pentapetalae</taxon>
        <taxon>rosids</taxon>
        <taxon>malvids</taxon>
        <taxon>Myrtales</taxon>
        <taxon>Myrtaceae</taxon>
        <taxon>Myrtoideae</taxon>
        <taxon>Eucalypteae</taxon>
        <taxon>Eucalyptus</taxon>
    </lineage>
</organism>
<evidence type="ECO:0000256" key="1">
    <source>
        <dbReference type="ARBA" id="ARBA00005711"/>
    </source>
</evidence>
<feature type="compositionally biased region" description="Basic and acidic residues" evidence="2">
    <location>
        <begin position="104"/>
        <end position="118"/>
    </location>
</feature>
<feature type="compositionally biased region" description="Basic and acidic residues" evidence="2">
    <location>
        <begin position="1"/>
        <end position="22"/>
    </location>
</feature>
<feature type="compositionally biased region" description="Basic and acidic residues" evidence="2">
    <location>
        <begin position="223"/>
        <end position="241"/>
    </location>
</feature>
<dbReference type="InterPro" id="IPR005516">
    <property type="entry name" value="Remorin_C"/>
</dbReference>
<dbReference type="Gramene" id="KCW83685">
    <property type="protein sequence ID" value="KCW83685"/>
    <property type="gene ID" value="EUGRSUZ_B00564"/>
</dbReference>
<evidence type="ECO:0000313" key="4">
    <source>
        <dbReference type="EMBL" id="KCW83685.1"/>
    </source>
</evidence>
<comment type="similarity">
    <text evidence="1">Belongs to the remorin family.</text>
</comment>
<feature type="compositionally biased region" description="Polar residues" evidence="2">
    <location>
        <begin position="41"/>
        <end position="56"/>
    </location>
</feature>
<dbReference type="InParanoid" id="A0A059D0D8"/>
<evidence type="ECO:0000259" key="3">
    <source>
        <dbReference type="Pfam" id="PF03763"/>
    </source>
</evidence>
<dbReference type="STRING" id="71139.A0A059D0D8"/>
<proteinExistence type="inferred from homology"/>
<feature type="compositionally biased region" description="Low complexity" evidence="2">
    <location>
        <begin position="23"/>
        <end position="35"/>
    </location>
</feature>
<dbReference type="OrthoDB" id="775261at2759"/>
<reference evidence="4" key="1">
    <citation type="submission" date="2013-07" db="EMBL/GenBank/DDBJ databases">
        <title>The genome of Eucalyptus grandis.</title>
        <authorList>
            <person name="Schmutz J."/>
            <person name="Hayes R."/>
            <person name="Myburg A."/>
            <person name="Tuskan G."/>
            <person name="Grattapaglia D."/>
            <person name="Rokhsar D.S."/>
        </authorList>
    </citation>
    <scope>NUCLEOTIDE SEQUENCE</scope>
    <source>
        <tissue evidence="4">Leaf extractions</tissue>
    </source>
</reference>
<feature type="compositionally biased region" description="Basic and acidic residues" evidence="2">
    <location>
        <begin position="141"/>
        <end position="157"/>
    </location>
</feature>
<dbReference type="eggNOG" id="ENOG502S23G">
    <property type="taxonomic scope" value="Eukaryota"/>
</dbReference>
<dbReference type="EMBL" id="KK198754">
    <property type="protein sequence ID" value="KCW83685.1"/>
    <property type="molecule type" value="Genomic_DNA"/>
</dbReference>
<feature type="region of interest" description="Disordered" evidence="2">
    <location>
        <begin position="103"/>
        <end position="157"/>
    </location>
</feature>
<feature type="region of interest" description="Disordered" evidence="2">
    <location>
        <begin position="189"/>
        <end position="208"/>
    </location>
</feature>
<evidence type="ECO:0000256" key="2">
    <source>
        <dbReference type="SAM" id="MobiDB-lite"/>
    </source>
</evidence>
<dbReference type="PANTHER" id="PTHR31471">
    <property type="entry name" value="OS02G0116800 PROTEIN"/>
    <property type="match status" value="1"/>
</dbReference>
<feature type="domain" description="Remorin C-terminal" evidence="3">
    <location>
        <begin position="151"/>
        <end position="252"/>
    </location>
</feature>
<dbReference type="OMA" id="ETKADSW"/>
<sequence length="259" mass="29905">MEHLIKQTRKRFSEPKPEDSSRSRQTSTVQQQTDSSEGDQKTQNQLARQFSGQMSSDHGYGDSEYASAVAAAAFAICSLEGTEVGKRTKVREDFASSRNKIKSRTVDVKMGPKTERVTRQSSNVEAEASVKKSPSTPITPKLKENRSKQSRKEAKADAWERAQIEMIRKRHENLKSSIFSWENEKKTRAKHSFERKRNELEQRRSRNQQHYQYKVARIDHMAREATAQAEEKRRTEESRVKEKAKKIRSGEAPFTCFCF</sequence>
<dbReference type="AlphaFoldDB" id="A0A059D0D8"/>
<gene>
    <name evidence="4" type="ORF">EUGRSUZ_B00564</name>
</gene>
<dbReference type="Pfam" id="PF03763">
    <property type="entry name" value="Remorin_C"/>
    <property type="match status" value="1"/>
</dbReference>
<feature type="region of interest" description="Disordered" evidence="2">
    <location>
        <begin position="1"/>
        <end position="61"/>
    </location>
</feature>
<protein>
    <recommendedName>
        <fullName evidence="3">Remorin C-terminal domain-containing protein</fullName>
    </recommendedName>
</protein>
<dbReference type="PANTHER" id="PTHR31471:SF5">
    <property type="entry name" value="GB|AAD39278.1"/>
    <property type="match status" value="1"/>
</dbReference>
<feature type="compositionally biased region" description="Basic and acidic residues" evidence="2">
    <location>
        <begin position="189"/>
        <end position="204"/>
    </location>
</feature>
<name>A0A059D0D8_EUCGR</name>
<dbReference type="KEGG" id="egr:104420214"/>
<accession>A0A059D0D8</accession>